<dbReference type="EC" id="3.1.3.3" evidence="4"/>
<dbReference type="InterPro" id="IPR036412">
    <property type="entry name" value="HAD-like_sf"/>
</dbReference>
<sequence>MDVDSTLIDEEVIDMLGDAAGVGSQIANITARTMAGELDFCEALRARVALLKGLSQHIFDDVYHHVHFTTGALELIETLHSHGWKVGVVSGGFHEVVDALAKDAHLDHWLANRLAVQDGYLTGEVIGDIVCRTTKLHALQQWAQDDGIDMSQTVAVGDGANDIPMIQAAGMGIAFCAKPAVQQAAHHAIHTRDLRQVLDLLH</sequence>
<dbReference type="SFLD" id="SFLDF00029">
    <property type="entry name" value="phosphoserine_phosphatase"/>
    <property type="match status" value="1"/>
</dbReference>
<dbReference type="UniPathway" id="UPA00135">
    <property type="reaction ID" value="UER00198"/>
</dbReference>
<comment type="pathway">
    <text evidence="2">Amino-acid biosynthesis; L-serine biosynthesis; L-serine from 3-phospho-D-glycerate: step 3/3.</text>
</comment>
<dbReference type="SUPFAM" id="SSF56784">
    <property type="entry name" value="HAD-like"/>
    <property type="match status" value="1"/>
</dbReference>
<dbReference type="EMBL" id="JGZU01000007">
    <property type="protein sequence ID" value="KFJ06563.1"/>
    <property type="molecule type" value="Genomic_DNA"/>
</dbReference>
<name>A0A087EFL2_9BIFI</name>
<evidence type="ECO:0000256" key="13">
    <source>
        <dbReference type="PIRSR" id="PIRSR604469-1"/>
    </source>
</evidence>
<evidence type="ECO:0000256" key="5">
    <source>
        <dbReference type="ARBA" id="ARBA00022605"/>
    </source>
</evidence>
<keyword evidence="7 14" id="KW-0378">Hydrolase</keyword>
<protein>
    <recommendedName>
        <fullName evidence="4">phosphoserine phosphatase</fullName>
        <ecNumber evidence="4">3.1.3.3</ecNumber>
    </recommendedName>
    <alternativeName>
        <fullName evidence="10">O-phosphoserine phosphohydrolase</fullName>
    </alternativeName>
</protein>
<dbReference type="Proteomes" id="UP000029080">
    <property type="component" value="Unassembled WGS sequence"/>
</dbReference>
<keyword evidence="8" id="KW-0460">Magnesium</keyword>
<gene>
    <name evidence="14" type="ORF">BITS_1251</name>
</gene>
<dbReference type="InterPro" id="IPR023214">
    <property type="entry name" value="HAD_sf"/>
</dbReference>
<dbReference type="GO" id="GO:0006564">
    <property type="term" value="P:L-serine biosynthetic process"/>
    <property type="evidence" value="ECO:0007669"/>
    <property type="project" value="UniProtKB-KW"/>
</dbReference>
<comment type="similarity">
    <text evidence="3">Belongs to the HAD-like hydrolase superfamily. SerB family.</text>
</comment>
<dbReference type="SFLD" id="SFLDG01137">
    <property type="entry name" value="C1.6.1:_Phosphoserine_Phosphat"/>
    <property type="match status" value="1"/>
</dbReference>
<evidence type="ECO:0000313" key="14">
    <source>
        <dbReference type="EMBL" id="KFJ06563.1"/>
    </source>
</evidence>
<evidence type="ECO:0000256" key="4">
    <source>
        <dbReference type="ARBA" id="ARBA00012640"/>
    </source>
</evidence>
<dbReference type="GO" id="GO:0036424">
    <property type="term" value="F:L-phosphoserine phosphatase activity"/>
    <property type="evidence" value="ECO:0007669"/>
    <property type="project" value="InterPro"/>
</dbReference>
<comment type="caution">
    <text evidence="14">The sequence shown here is derived from an EMBL/GenBank/DDBJ whole genome shotgun (WGS) entry which is preliminary data.</text>
</comment>
<dbReference type="SFLD" id="SFLDS00003">
    <property type="entry name" value="Haloacid_Dehalogenase"/>
    <property type="match status" value="1"/>
</dbReference>
<evidence type="ECO:0000313" key="15">
    <source>
        <dbReference type="Proteomes" id="UP000029080"/>
    </source>
</evidence>
<organism evidence="14 15">
    <name type="scientific">Bifidobacterium tsurumiense</name>
    <dbReference type="NCBI Taxonomy" id="356829"/>
    <lineage>
        <taxon>Bacteria</taxon>
        <taxon>Bacillati</taxon>
        <taxon>Actinomycetota</taxon>
        <taxon>Actinomycetes</taxon>
        <taxon>Bifidobacteriales</taxon>
        <taxon>Bifidobacteriaceae</taxon>
        <taxon>Bifidobacterium</taxon>
    </lineage>
</organism>
<dbReference type="GO" id="GO:0005737">
    <property type="term" value="C:cytoplasm"/>
    <property type="evidence" value="ECO:0007669"/>
    <property type="project" value="TreeGrafter"/>
</dbReference>
<evidence type="ECO:0000256" key="8">
    <source>
        <dbReference type="ARBA" id="ARBA00022842"/>
    </source>
</evidence>
<accession>A0A087EFL2</accession>
<dbReference type="NCBIfam" id="TIGR00338">
    <property type="entry name" value="serB"/>
    <property type="match status" value="1"/>
</dbReference>
<dbReference type="eggNOG" id="COG0560">
    <property type="taxonomic scope" value="Bacteria"/>
</dbReference>
<reference evidence="14 15" key="1">
    <citation type="submission" date="2014-03" db="EMBL/GenBank/DDBJ databases">
        <title>Genomics of Bifidobacteria.</title>
        <authorList>
            <person name="Ventura M."/>
            <person name="Milani C."/>
            <person name="Lugli G.A."/>
        </authorList>
    </citation>
    <scope>NUCLEOTIDE SEQUENCE [LARGE SCALE GENOMIC DNA]</scope>
    <source>
        <strain evidence="14 15">JCM 13495</strain>
    </source>
</reference>
<evidence type="ECO:0000256" key="2">
    <source>
        <dbReference type="ARBA" id="ARBA00005135"/>
    </source>
</evidence>
<evidence type="ECO:0000256" key="6">
    <source>
        <dbReference type="ARBA" id="ARBA00022723"/>
    </source>
</evidence>
<dbReference type="Gene3D" id="3.40.50.1000">
    <property type="entry name" value="HAD superfamily/HAD-like"/>
    <property type="match status" value="1"/>
</dbReference>
<feature type="active site" description="Nucleophile" evidence="13">
    <location>
        <position position="2"/>
    </location>
</feature>
<dbReference type="InterPro" id="IPR004469">
    <property type="entry name" value="PSP"/>
</dbReference>
<dbReference type="NCBIfam" id="TIGR01488">
    <property type="entry name" value="HAD-SF-IB"/>
    <property type="match status" value="1"/>
</dbReference>
<keyword evidence="9" id="KW-0718">Serine biosynthesis</keyword>
<comment type="catalytic activity">
    <reaction evidence="12">
        <text>O-phospho-D-serine + H2O = D-serine + phosphate</text>
        <dbReference type="Rhea" id="RHEA:24873"/>
        <dbReference type="ChEBI" id="CHEBI:15377"/>
        <dbReference type="ChEBI" id="CHEBI:35247"/>
        <dbReference type="ChEBI" id="CHEBI:43474"/>
        <dbReference type="ChEBI" id="CHEBI:58680"/>
        <dbReference type="EC" id="3.1.3.3"/>
    </reaction>
</comment>
<dbReference type="AlphaFoldDB" id="A0A087EFL2"/>
<dbReference type="CDD" id="cd07500">
    <property type="entry name" value="HAD_PSP"/>
    <property type="match status" value="1"/>
</dbReference>
<dbReference type="STRING" id="356829.BITS_1251"/>
<evidence type="ECO:0000256" key="12">
    <source>
        <dbReference type="ARBA" id="ARBA00048523"/>
    </source>
</evidence>
<keyword evidence="15" id="KW-1185">Reference proteome</keyword>
<dbReference type="InterPro" id="IPR050582">
    <property type="entry name" value="HAD-like_SerB"/>
</dbReference>
<keyword evidence="6" id="KW-0479">Metal-binding</keyword>
<evidence type="ECO:0000256" key="3">
    <source>
        <dbReference type="ARBA" id="ARBA00009184"/>
    </source>
</evidence>
<evidence type="ECO:0000256" key="9">
    <source>
        <dbReference type="ARBA" id="ARBA00023299"/>
    </source>
</evidence>
<keyword evidence="5" id="KW-0028">Amino-acid biosynthesis</keyword>
<evidence type="ECO:0000256" key="10">
    <source>
        <dbReference type="ARBA" id="ARBA00031693"/>
    </source>
</evidence>
<dbReference type="PANTHER" id="PTHR43344">
    <property type="entry name" value="PHOSPHOSERINE PHOSPHATASE"/>
    <property type="match status" value="1"/>
</dbReference>
<evidence type="ECO:0000256" key="7">
    <source>
        <dbReference type="ARBA" id="ARBA00022801"/>
    </source>
</evidence>
<comment type="cofactor">
    <cofactor evidence="1">
        <name>Mg(2+)</name>
        <dbReference type="ChEBI" id="CHEBI:18420"/>
    </cofactor>
</comment>
<dbReference type="Pfam" id="PF12710">
    <property type="entry name" value="HAD"/>
    <property type="match status" value="1"/>
</dbReference>
<evidence type="ECO:0000256" key="11">
    <source>
        <dbReference type="ARBA" id="ARBA00048138"/>
    </source>
</evidence>
<dbReference type="GO" id="GO:0000287">
    <property type="term" value="F:magnesium ion binding"/>
    <property type="evidence" value="ECO:0007669"/>
    <property type="project" value="TreeGrafter"/>
</dbReference>
<dbReference type="SFLD" id="SFLDG01136">
    <property type="entry name" value="C1.6:_Phosphoserine_Phosphatas"/>
    <property type="match status" value="1"/>
</dbReference>
<comment type="catalytic activity">
    <reaction evidence="11">
        <text>O-phospho-L-serine + H2O = L-serine + phosphate</text>
        <dbReference type="Rhea" id="RHEA:21208"/>
        <dbReference type="ChEBI" id="CHEBI:15377"/>
        <dbReference type="ChEBI" id="CHEBI:33384"/>
        <dbReference type="ChEBI" id="CHEBI:43474"/>
        <dbReference type="ChEBI" id="CHEBI:57524"/>
        <dbReference type="EC" id="3.1.3.3"/>
    </reaction>
</comment>
<evidence type="ECO:0000256" key="1">
    <source>
        <dbReference type="ARBA" id="ARBA00001946"/>
    </source>
</evidence>
<dbReference type="PANTHER" id="PTHR43344:SF2">
    <property type="entry name" value="PHOSPHOSERINE PHOSPHATASE"/>
    <property type="match status" value="1"/>
</dbReference>
<feature type="active site" description="Proton donor" evidence="13">
    <location>
        <position position="4"/>
    </location>
</feature>
<proteinExistence type="inferred from homology"/>